<accession>A0A1E3XAC4</accession>
<proteinExistence type="predicted"/>
<evidence type="ECO:0000256" key="1">
    <source>
        <dbReference type="SAM" id="MobiDB-lite"/>
    </source>
</evidence>
<name>A0A1E3XAC4_9BACT</name>
<gene>
    <name evidence="2" type="ORF">SCARUB_02294</name>
</gene>
<sequence length="76" mass="8372">MKNGGEIMVSERGKVVARIIPANKGAKQSPIETILLKLSEEGRIILPTVYKKPTTPLSRKKIKGSPFSDAVREGRR</sequence>
<evidence type="ECO:0008006" key="4">
    <source>
        <dbReference type="Google" id="ProtNLM"/>
    </source>
</evidence>
<feature type="region of interest" description="Disordered" evidence="1">
    <location>
        <begin position="55"/>
        <end position="76"/>
    </location>
</feature>
<comment type="caution">
    <text evidence="2">The sequence shown here is derived from an EMBL/GenBank/DDBJ whole genome shotgun (WGS) entry which is preliminary data.</text>
</comment>
<protein>
    <recommendedName>
        <fullName evidence="4">Antitoxin</fullName>
    </recommendedName>
</protein>
<evidence type="ECO:0000313" key="2">
    <source>
        <dbReference type="EMBL" id="ODS32586.1"/>
    </source>
</evidence>
<dbReference type="EMBL" id="MAYW01000056">
    <property type="protein sequence ID" value="ODS32586.1"/>
    <property type="molecule type" value="Genomic_DNA"/>
</dbReference>
<dbReference type="Proteomes" id="UP000094056">
    <property type="component" value="Unassembled WGS sequence"/>
</dbReference>
<evidence type="ECO:0000313" key="3">
    <source>
        <dbReference type="Proteomes" id="UP000094056"/>
    </source>
</evidence>
<dbReference type="AlphaFoldDB" id="A0A1E3XAC4"/>
<reference evidence="2 3" key="1">
    <citation type="submission" date="2016-07" db="EMBL/GenBank/DDBJ databases">
        <title>Draft genome of Scalindua rubra, obtained from a brine-seawater interface in the Red Sea, sheds light on salt adaptation in anammox bacteria.</title>
        <authorList>
            <person name="Speth D.R."/>
            <person name="Lagkouvardos I."/>
            <person name="Wang Y."/>
            <person name="Qian P.-Y."/>
            <person name="Dutilh B.E."/>
            <person name="Jetten M.S."/>
        </authorList>
    </citation>
    <scope>NUCLEOTIDE SEQUENCE [LARGE SCALE GENOMIC DNA]</scope>
    <source>
        <strain evidence="2">BSI-1</strain>
    </source>
</reference>
<organism evidence="2 3">
    <name type="scientific">Candidatus Scalindua rubra</name>
    <dbReference type="NCBI Taxonomy" id="1872076"/>
    <lineage>
        <taxon>Bacteria</taxon>
        <taxon>Pseudomonadati</taxon>
        <taxon>Planctomycetota</taxon>
        <taxon>Candidatus Brocadiia</taxon>
        <taxon>Candidatus Brocadiales</taxon>
        <taxon>Candidatus Scalinduaceae</taxon>
        <taxon>Candidatus Scalindua</taxon>
    </lineage>
</organism>